<dbReference type="Pfam" id="PF00891">
    <property type="entry name" value="Methyltransf_2"/>
    <property type="match status" value="1"/>
</dbReference>
<keyword evidence="2" id="KW-0285">Flavoprotein</keyword>
<dbReference type="PANTHER" id="PTHR43712">
    <property type="entry name" value="PUTATIVE (AFU_ORTHOLOGUE AFUA_4G14580)-RELATED"/>
    <property type="match status" value="1"/>
</dbReference>
<keyword evidence="4" id="KW-0949">S-adenosyl-L-methionine</keyword>
<evidence type="ECO:0000259" key="8">
    <source>
        <dbReference type="Pfam" id="PF01494"/>
    </source>
</evidence>
<keyword evidence="1" id="KW-0489">Methyltransferase</keyword>
<keyword evidence="10" id="KW-1185">Reference proteome</keyword>
<dbReference type="GO" id="GO:0032259">
    <property type="term" value="P:methylation"/>
    <property type="evidence" value="ECO:0007669"/>
    <property type="project" value="UniProtKB-KW"/>
</dbReference>
<evidence type="ECO:0000313" key="10">
    <source>
        <dbReference type="Proteomes" id="UP000800092"/>
    </source>
</evidence>
<dbReference type="GO" id="GO:0008171">
    <property type="term" value="F:O-methyltransferase activity"/>
    <property type="evidence" value="ECO:0007669"/>
    <property type="project" value="InterPro"/>
</dbReference>
<dbReference type="InterPro" id="IPR029063">
    <property type="entry name" value="SAM-dependent_MTases_sf"/>
</dbReference>
<protein>
    <recommendedName>
        <fullName evidence="11">O-methyltransferase</fullName>
    </recommendedName>
</protein>
<evidence type="ECO:0000256" key="6">
    <source>
        <dbReference type="ARBA" id="ARBA00023002"/>
    </source>
</evidence>
<evidence type="ECO:0000256" key="1">
    <source>
        <dbReference type="ARBA" id="ARBA00022603"/>
    </source>
</evidence>
<name>A0A6A6GY59_VIRVR</name>
<dbReference type="Gene3D" id="3.40.50.150">
    <property type="entry name" value="Vaccinia Virus protein VP39"/>
    <property type="match status" value="1"/>
</dbReference>
<dbReference type="InterPro" id="IPR002938">
    <property type="entry name" value="FAD-bd"/>
</dbReference>
<dbReference type="PROSITE" id="PS51683">
    <property type="entry name" value="SAM_OMT_II"/>
    <property type="match status" value="1"/>
</dbReference>
<dbReference type="SUPFAM" id="SSF46785">
    <property type="entry name" value="Winged helix' DNA-binding domain"/>
    <property type="match status" value="1"/>
</dbReference>
<dbReference type="InterPro" id="IPR036390">
    <property type="entry name" value="WH_DNA-bd_sf"/>
</dbReference>
<dbReference type="EMBL" id="ML991839">
    <property type="protein sequence ID" value="KAF2230549.1"/>
    <property type="molecule type" value="Genomic_DNA"/>
</dbReference>
<dbReference type="AlphaFoldDB" id="A0A6A6GY59"/>
<dbReference type="Gene3D" id="3.50.50.60">
    <property type="entry name" value="FAD/NAD(P)-binding domain"/>
    <property type="match status" value="1"/>
</dbReference>
<dbReference type="InterPro" id="IPR001077">
    <property type="entry name" value="COMT_C"/>
</dbReference>
<evidence type="ECO:0000256" key="4">
    <source>
        <dbReference type="ARBA" id="ARBA00022691"/>
    </source>
</evidence>
<dbReference type="SUPFAM" id="SSF53335">
    <property type="entry name" value="S-adenosyl-L-methionine-dependent methyltransferases"/>
    <property type="match status" value="1"/>
</dbReference>
<keyword evidence="5" id="KW-0274">FAD</keyword>
<evidence type="ECO:0008006" key="11">
    <source>
        <dbReference type="Google" id="ProtNLM"/>
    </source>
</evidence>
<feature type="domain" description="FAD-binding" evidence="8">
    <location>
        <begin position="820"/>
        <end position="854"/>
    </location>
</feature>
<dbReference type="PRINTS" id="PR00420">
    <property type="entry name" value="RNGMNOXGNASE"/>
</dbReference>
<dbReference type="Proteomes" id="UP000800092">
    <property type="component" value="Unassembled WGS sequence"/>
</dbReference>
<dbReference type="SUPFAM" id="SSF51905">
    <property type="entry name" value="FAD/NAD(P)-binding domain"/>
    <property type="match status" value="1"/>
</dbReference>
<evidence type="ECO:0000259" key="7">
    <source>
        <dbReference type="Pfam" id="PF00891"/>
    </source>
</evidence>
<dbReference type="InterPro" id="IPR036388">
    <property type="entry name" value="WH-like_DNA-bd_sf"/>
</dbReference>
<evidence type="ECO:0000313" key="9">
    <source>
        <dbReference type="EMBL" id="KAF2230549.1"/>
    </source>
</evidence>
<evidence type="ECO:0000256" key="5">
    <source>
        <dbReference type="ARBA" id="ARBA00022827"/>
    </source>
</evidence>
<dbReference type="Gene3D" id="1.10.10.10">
    <property type="entry name" value="Winged helix-like DNA-binding domain superfamily/Winged helix DNA-binding domain"/>
    <property type="match status" value="1"/>
</dbReference>
<sequence length="905" mass="99970">MIKDVNAKTILHNTLHEASSAGEEILEILQTSSGQEATATQDLFALNSPVPAHDALQRPLKELAEAATRLLQFATDPRDYLPHLAANYQHLVCLKWLISLEVLKHIPLLGKVSYSQLASSADVPESQLKGVARMAMVHGFLHEPEPGTVAHSRSSALLVKDESFMNWARWMTNYSAPTAYQFPEATKRWGNTEAKNETAFNLAMDVRQPFFDHLRQQKEMNTMFSGYMRNVASTEGVSFKHLVNGFDWAKLPSGATVVDVGGSTGHGSIALAKQYPHLKFIVQDLPETIANAKKSLDSSDVTLSSRIDFMAHDFFQRQPVTDADVYLLRMIIHDWPDAEATKILEHLKKSLNKPDARILIMDTVLPQPGTIPILQERQLRVRDLTMMQVFNAKEREIEDWKQLTRSAGLQILHVEQPLGSNMGILQVAFREEVHVNGVHSSTSIVANGDYDGHVKSSHEDDHVLDGISLPINGNIENVNATQKSDRNQMPILIIGAGIGGLCLAQGLRKAGIDFLVFERDLSEAYRPQGYRLKLEADASEALRESLPDSVYKAFELSCAVSAVGETDYDPISGVCIRSRAGGGLSGRQGLRASYTVDRATFRSVLMTGIEDRVIFGRELTSYESRQDTGTVTAKFRDGSQAAGCLLVGADGSRSIIRKQHLPKHKFVDTGAMCIYGKTTITPALLQRYPKRALQWMTVCTDRAPLIQSILIGDSPLTLLSEPIRFEAQNRAQMQQLPEDYVYWVLIGRKEIFTDASSGNAAEVATLERGPEESARQSLELTKEWDSSLRSIFEMQDVQQCSTLRVASATPEIPCWDPSSTVTLIGDSIHAMSPCGGVGANTALRDAAELARLIADGGVGALTAERVGMFEKDLRKRAFGSLMRSFAGSKKMFDQRPFDDLQVLDM</sequence>
<gene>
    <name evidence="9" type="ORF">EV356DRAFT_536266</name>
</gene>
<dbReference type="OrthoDB" id="2410195at2759"/>
<evidence type="ECO:0000256" key="2">
    <source>
        <dbReference type="ARBA" id="ARBA00022630"/>
    </source>
</evidence>
<accession>A0A6A6GY59</accession>
<proteinExistence type="predicted"/>
<organism evidence="9 10">
    <name type="scientific">Viridothelium virens</name>
    <name type="common">Speckled blister lichen</name>
    <name type="synonym">Trypethelium virens</name>
    <dbReference type="NCBI Taxonomy" id="1048519"/>
    <lineage>
        <taxon>Eukaryota</taxon>
        <taxon>Fungi</taxon>
        <taxon>Dikarya</taxon>
        <taxon>Ascomycota</taxon>
        <taxon>Pezizomycotina</taxon>
        <taxon>Dothideomycetes</taxon>
        <taxon>Dothideomycetes incertae sedis</taxon>
        <taxon>Trypetheliales</taxon>
        <taxon>Trypetheliaceae</taxon>
        <taxon>Viridothelium</taxon>
    </lineage>
</organism>
<dbReference type="Pfam" id="PF01494">
    <property type="entry name" value="FAD_binding_3"/>
    <property type="match status" value="2"/>
</dbReference>
<keyword evidence="6" id="KW-0560">Oxidoreductase</keyword>
<dbReference type="InterPro" id="IPR016461">
    <property type="entry name" value="COMT-like"/>
</dbReference>
<dbReference type="GO" id="GO:0016491">
    <property type="term" value="F:oxidoreductase activity"/>
    <property type="evidence" value="ECO:0007669"/>
    <property type="project" value="UniProtKB-KW"/>
</dbReference>
<keyword evidence="3" id="KW-0808">Transferase</keyword>
<feature type="domain" description="FAD-binding" evidence="8">
    <location>
        <begin position="489"/>
        <end position="659"/>
    </location>
</feature>
<dbReference type="PANTHER" id="PTHR43712:SF19">
    <property type="entry name" value="DUAL O-METHYLTRANSFERASE_FAD-DEPENDENT MONOOXYGENASE ELCB"/>
    <property type="match status" value="1"/>
</dbReference>
<dbReference type="GO" id="GO:0071949">
    <property type="term" value="F:FAD binding"/>
    <property type="evidence" value="ECO:0007669"/>
    <property type="project" value="InterPro"/>
</dbReference>
<feature type="domain" description="O-methyltransferase C-terminal" evidence="7">
    <location>
        <begin position="194"/>
        <end position="409"/>
    </location>
</feature>
<reference evidence="9" key="1">
    <citation type="journal article" date="2020" name="Stud. Mycol.">
        <title>101 Dothideomycetes genomes: a test case for predicting lifestyles and emergence of pathogens.</title>
        <authorList>
            <person name="Haridas S."/>
            <person name="Albert R."/>
            <person name="Binder M."/>
            <person name="Bloem J."/>
            <person name="Labutti K."/>
            <person name="Salamov A."/>
            <person name="Andreopoulos B."/>
            <person name="Baker S."/>
            <person name="Barry K."/>
            <person name="Bills G."/>
            <person name="Bluhm B."/>
            <person name="Cannon C."/>
            <person name="Castanera R."/>
            <person name="Culley D."/>
            <person name="Daum C."/>
            <person name="Ezra D."/>
            <person name="Gonzalez J."/>
            <person name="Henrissat B."/>
            <person name="Kuo A."/>
            <person name="Liang C."/>
            <person name="Lipzen A."/>
            <person name="Lutzoni F."/>
            <person name="Magnuson J."/>
            <person name="Mondo S."/>
            <person name="Nolan M."/>
            <person name="Ohm R."/>
            <person name="Pangilinan J."/>
            <person name="Park H.-J."/>
            <person name="Ramirez L."/>
            <person name="Alfaro M."/>
            <person name="Sun H."/>
            <person name="Tritt A."/>
            <person name="Yoshinaga Y."/>
            <person name="Zwiers L.-H."/>
            <person name="Turgeon B."/>
            <person name="Goodwin S."/>
            <person name="Spatafora J."/>
            <person name="Crous P."/>
            <person name="Grigoriev I."/>
        </authorList>
    </citation>
    <scope>NUCLEOTIDE SEQUENCE</scope>
    <source>
        <strain evidence="9">Tuck. ex Michener</strain>
    </source>
</reference>
<dbReference type="InterPro" id="IPR036188">
    <property type="entry name" value="FAD/NAD-bd_sf"/>
</dbReference>
<evidence type="ECO:0000256" key="3">
    <source>
        <dbReference type="ARBA" id="ARBA00022679"/>
    </source>
</evidence>